<gene>
    <name evidence="9" type="ORF">DFR24_2723</name>
</gene>
<dbReference type="InterPro" id="IPR010023">
    <property type="entry name" value="KdsC_fam"/>
</dbReference>
<comment type="function">
    <text evidence="7">Catalyzes the hydrolysis of 3-deoxy-D-manno-octulosonate 8-phosphate (KDO 8-P) to 3-deoxy-D-manno-octulosonate (KDO) and inorganic phosphate.</text>
</comment>
<evidence type="ECO:0000256" key="2">
    <source>
        <dbReference type="ARBA" id="ARBA00005893"/>
    </source>
</evidence>
<dbReference type="AlphaFoldDB" id="A0A4S3K039"/>
<evidence type="ECO:0000256" key="4">
    <source>
        <dbReference type="ARBA" id="ARBA00022723"/>
    </source>
</evidence>
<proteinExistence type="inferred from homology"/>
<dbReference type="RefSeq" id="WP_133881906.1">
    <property type="nucleotide sequence ID" value="NZ_MWIN01000029.1"/>
</dbReference>
<accession>A0A4S3K039</accession>
<dbReference type="PANTHER" id="PTHR21485">
    <property type="entry name" value="HAD SUPERFAMILY MEMBERS CMAS AND KDSC"/>
    <property type="match status" value="1"/>
</dbReference>
<reference evidence="9 10" key="1">
    <citation type="submission" date="2019-03" db="EMBL/GenBank/DDBJ databases">
        <title>Genomic Encyclopedia of Type Strains, Phase IV (KMG-IV): sequencing the most valuable type-strain genomes for metagenomic binning, comparative biology and taxonomic classification.</title>
        <authorList>
            <person name="Goeker M."/>
        </authorList>
    </citation>
    <scope>NUCLEOTIDE SEQUENCE [LARGE SCALE GENOMIC DNA]</scope>
    <source>
        <strain evidence="9 10">DSM 26377</strain>
    </source>
</reference>
<dbReference type="NCBIfam" id="TIGR01670">
    <property type="entry name" value="KdsC-phosphatas"/>
    <property type="match status" value="1"/>
</dbReference>
<evidence type="ECO:0000256" key="8">
    <source>
        <dbReference type="PIRSR" id="PIRSR006118-2"/>
    </source>
</evidence>
<dbReference type="Proteomes" id="UP000295341">
    <property type="component" value="Unassembled WGS sequence"/>
</dbReference>
<dbReference type="Gene3D" id="3.40.50.1000">
    <property type="entry name" value="HAD superfamily/HAD-like"/>
    <property type="match status" value="1"/>
</dbReference>
<dbReference type="SFLD" id="SFLDG01136">
    <property type="entry name" value="C1.6:_Phosphoserine_Phosphatas"/>
    <property type="match status" value="1"/>
</dbReference>
<evidence type="ECO:0000313" key="9">
    <source>
        <dbReference type="EMBL" id="TDU28354.1"/>
    </source>
</evidence>
<sequence length="160" mass="16830">MSEPIRAVALDVDGVLTDNTFTWGANGEEFKRFSFADVMGISRTRRLDIAFALISGEDSPLVTRFAAKVGIENVYLGCKDKAAALKQFADSVGAPLAAVAFMGNDINDVDAMRISGLAAAPADAHPSAIRVAQVVTVRKGGEGAVREFLDALFLDPAGQA</sequence>
<dbReference type="InterPro" id="IPR036412">
    <property type="entry name" value="HAD-like_sf"/>
</dbReference>
<dbReference type="PIRSF" id="PIRSF006118">
    <property type="entry name" value="KDO8-P_Ptase"/>
    <property type="match status" value="1"/>
</dbReference>
<keyword evidence="7" id="KW-0448">Lipopolysaccharide biosynthesis</keyword>
<keyword evidence="10" id="KW-1185">Reference proteome</keyword>
<dbReference type="PANTHER" id="PTHR21485:SF3">
    <property type="entry name" value="N-ACYLNEURAMINATE CYTIDYLYLTRANSFERASE"/>
    <property type="match status" value="1"/>
</dbReference>
<evidence type="ECO:0000256" key="1">
    <source>
        <dbReference type="ARBA" id="ARBA00001946"/>
    </source>
</evidence>
<dbReference type="SUPFAM" id="SSF56784">
    <property type="entry name" value="HAD-like"/>
    <property type="match status" value="1"/>
</dbReference>
<feature type="binding site" evidence="8">
    <location>
        <position position="11"/>
    </location>
    <ligand>
        <name>Mg(2+)</name>
        <dbReference type="ChEBI" id="CHEBI:18420"/>
    </ligand>
</feature>
<dbReference type="GO" id="GO:0009103">
    <property type="term" value="P:lipopolysaccharide biosynthetic process"/>
    <property type="evidence" value="ECO:0007669"/>
    <property type="project" value="UniProtKB-UniRule"/>
</dbReference>
<organism evidence="9 10">
    <name type="scientific">Panacagrimonas perspica</name>
    <dbReference type="NCBI Taxonomy" id="381431"/>
    <lineage>
        <taxon>Bacteria</taxon>
        <taxon>Pseudomonadati</taxon>
        <taxon>Pseudomonadota</taxon>
        <taxon>Gammaproteobacteria</taxon>
        <taxon>Nevskiales</taxon>
        <taxon>Nevskiaceae</taxon>
        <taxon>Panacagrimonas</taxon>
    </lineage>
</organism>
<dbReference type="GO" id="GO:0008781">
    <property type="term" value="F:N-acylneuraminate cytidylyltransferase activity"/>
    <property type="evidence" value="ECO:0007669"/>
    <property type="project" value="TreeGrafter"/>
</dbReference>
<keyword evidence="6 7" id="KW-0460">Magnesium</keyword>
<dbReference type="OrthoDB" id="9805604at2"/>
<keyword evidence="4 7" id="KW-0479">Metal-binding</keyword>
<comment type="catalytic activity">
    <reaction evidence="7">
        <text>3-deoxy-alpha-D-manno-2-octulosonate-8-phosphate + H2O = 3-deoxy-alpha-D-manno-oct-2-ulosonate + phosphate</text>
        <dbReference type="Rhea" id="RHEA:11500"/>
        <dbReference type="ChEBI" id="CHEBI:15377"/>
        <dbReference type="ChEBI" id="CHEBI:43474"/>
        <dbReference type="ChEBI" id="CHEBI:85985"/>
        <dbReference type="ChEBI" id="CHEBI:85986"/>
        <dbReference type="EC" id="3.1.3.45"/>
    </reaction>
</comment>
<dbReference type="SFLD" id="SFLDG01138">
    <property type="entry name" value="C1.6.2:_Deoxy-d-mannose-octulo"/>
    <property type="match status" value="1"/>
</dbReference>
<keyword evidence="5 7" id="KW-0378">Hydrolase</keyword>
<comment type="cofactor">
    <cofactor evidence="1 7 8">
        <name>Mg(2+)</name>
        <dbReference type="ChEBI" id="CHEBI:18420"/>
    </cofactor>
</comment>
<feature type="binding site" evidence="8">
    <location>
        <position position="13"/>
    </location>
    <ligand>
        <name>substrate</name>
    </ligand>
</feature>
<name>A0A4S3K039_9GAMM</name>
<evidence type="ECO:0000313" key="10">
    <source>
        <dbReference type="Proteomes" id="UP000295341"/>
    </source>
</evidence>
<dbReference type="InterPro" id="IPR050793">
    <property type="entry name" value="CMP-NeuNAc_synthase"/>
</dbReference>
<evidence type="ECO:0000256" key="7">
    <source>
        <dbReference type="PIRNR" id="PIRNR006118"/>
    </source>
</evidence>
<evidence type="ECO:0000256" key="3">
    <source>
        <dbReference type="ARBA" id="ARBA00011881"/>
    </source>
</evidence>
<dbReference type="EMBL" id="SOBT01000009">
    <property type="protein sequence ID" value="TDU28354.1"/>
    <property type="molecule type" value="Genomic_DNA"/>
</dbReference>
<comment type="subunit">
    <text evidence="3 7">Homotetramer.</text>
</comment>
<dbReference type="InterPro" id="IPR023214">
    <property type="entry name" value="HAD_sf"/>
</dbReference>
<comment type="similarity">
    <text evidence="2 7">Belongs to the KdsC family.</text>
</comment>
<dbReference type="Pfam" id="PF08282">
    <property type="entry name" value="Hydrolase_3"/>
    <property type="match status" value="1"/>
</dbReference>
<dbReference type="GO" id="GO:0046872">
    <property type="term" value="F:metal ion binding"/>
    <property type="evidence" value="ECO:0007669"/>
    <property type="project" value="UniProtKB-UniRule"/>
</dbReference>
<evidence type="ECO:0000256" key="5">
    <source>
        <dbReference type="ARBA" id="ARBA00022801"/>
    </source>
</evidence>
<evidence type="ECO:0000256" key="6">
    <source>
        <dbReference type="ARBA" id="ARBA00022842"/>
    </source>
</evidence>
<protein>
    <recommendedName>
        <fullName evidence="7">3-deoxy-D-manno-octulosonate 8-phosphate phosphatase KdsC</fullName>
        <ecNumber evidence="7">3.1.3.45</ecNumber>
    </recommendedName>
    <alternativeName>
        <fullName evidence="7">KDO 8-P phosphatase</fullName>
    </alternativeName>
</protein>
<comment type="caution">
    <text evidence="9">The sequence shown here is derived from an EMBL/GenBank/DDBJ whole genome shotgun (WGS) entry which is preliminary data.</text>
</comment>
<dbReference type="SFLD" id="SFLDS00003">
    <property type="entry name" value="Haloacid_Dehalogenase"/>
    <property type="match status" value="1"/>
</dbReference>
<dbReference type="EC" id="3.1.3.45" evidence="7"/>
<dbReference type="GO" id="GO:0019143">
    <property type="term" value="F:3-deoxy-manno-octulosonate-8-phosphatase activity"/>
    <property type="evidence" value="ECO:0007669"/>
    <property type="project" value="UniProtKB-UniRule"/>
</dbReference>